<comment type="caution">
    <text evidence="3">The sequence shown here is derived from an EMBL/GenBank/DDBJ whole genome shotgun (WGS) entry which is preliminary data.</text>
</comment>
<dbReference type="AlphaFoldDB" id="A0AAW1QEM1"/>
<reference evidence="3 4" key="1">
    <citation type="journal article" date="2024" name="Nat. Commun.">
        <title>Phylogenomics reveals the evolutionary origins of lichenization in chlorophyte algae.</title>
        <authorList>
            <person name="Puginier C."/>
            <person name="Libourel C."/>
            <person name="Otte J."/>
            <person name="Skaloud P."/>
            <person name="Haon M."/>
            <person name="Grisel S."/>
            <person name="Petersen M."/>
            <person name="Berrin J.G."/>
            <person name="Delaux P.M."/>
            <person name="Dal Grande F."/>
            <person name="Keller J."/>
        </authorList>
    </citation>
    <scope>NUCLEOTIDE SEQUENCE [LARGE SCALE GENOMIC DNA]</scope>
    <source>
        <strain evidence="3 4">SAG 2043</strain>
    </source>
</reference>
<protein>
    <recommendedName>
        <fullName evidence="2">Nematode resistance protein-like HSPRO1 N-terminal domain-containing protein</fullName>
    </recommendedName>
</protein>
<dbReference type="PANTHER" id="PTHR34795:SF1">
    <property type="entry name" value="NEMATODE RESISTANCE PROTEIN-LIKE HSPRO1"/>
    <property type="match status" value="1"/>
</dbReference>
<sequence>MRLNRAPPEGFSGSAAASLPPGGSLQKPGGISGLFAAKRRVVVLYEQYIHLQSLQQVWASPVSEKPELEPCFAAAFHGIELCFLLLAEFLCDQRTYVAKRPRVELVAKDIQTQCILLTEIVDCELEEDEVAPRTSLTQDFPFDACPPTTDAPSTSPGLARLIDAVLDVLPRISNGERNSLVKVVLNISNTFEMAFGRWTVGLGIEHQLNELRVAVGLSRLPTFDARTHHLDYSLLVCPEVAVSTLTGEQYTHKEDFFFRTIHLGIECWAFIAIHRLNMAKQLTREGQWHVAAARMAQAARILHYLGEHVLMLTSMNLRDYLLLKVELQGTSGEGSKQVRMFRGLVKSLLTPLAAALVPAEPGEGVEEEALQAALLQVYESPDARAGLYNYAKGLEEIESALLGGFYYSHFILATTVLGTAAKGTMDRAVASLKATYETPVFPTLDAVRSLLGAKMDQELNHVKGRLLNQMEAKHAQAPDGLLLPGSPVTVLRSALLRQRSMLSTTSSAASNVSESVTSFTG</sequence>
<organism evidence="3 4">
    <name type="scientific">[Myrmecia] bisecta</name>
    <dbReference type="NCBI Taxonomy" id="41462"/>
    <lineage>
        <taxon>Eukaryota</taxon>
        <taxon>Viridiplantae</taxon>
        <taxon>Chlorophyta</taxon>
        <taxon>core chlorophytes</taxon>
        <taxon>Trebouxiophyceae</taxon>
        <taxon>Trebouxiales</taxon>
        <taxon>Trebouxiaceae</taxon>
        <taxon>Myrmecia</taxon>
    </lineage>
</organism>
<dbReference type="GO" id="GO:0019441">
    <property type="term" value="P:L-tryptophan catabolic process to kynurenine"/>
    <property type="evidence" value="ECO:0007669"/>
    <property type="project" value="InterPro"/>
</dbReference>
<evidence type="ECO:0000256" key="1">
    <source>
        <dbReference type="SAM" id="MobiDB-lite"/>
    </source>
</evidence>
<dbReference type="Gene3D" id="1.20.58.480">
    <property type="match status" value="2"/>
</dbReference>
<dbReference type="Proteomes" id="UP001489004">
    <property type="component" value="Unassembled WGS sequence"/>
</dbReference>
<evidence type="ECO:0000259" key="2">
    <source>
        <dbReference type="Pfam" id="PF07231"/>
    </source>
</evidence>
<dbReference type="GO" id="GO:0020037">
    <property type="term" value="F:heme binding"/>
    <property type="evidence" value="ECO:0007669"/>
    <property type="project" value="InterPro"/>
</dbReference>
<dbReference type="SUPFAM" id="SSF140959">
    <property type="entry name" value="Indolic compounds 2,3-dioxygenase-like"/>
    <property type="match status" value="1"/>
</dbReference>
<proteinExistence type="predicted"/>
<feature type="domain" description="Nematode resistance protein-like HSPRO1 N-terminal" evidence="2">
    <location>
        <begin position="36"/>
        <end position="132"/>
    </location>
</feature>
<evidence type="ECO:0000313" key="4">
    <source>
        <dbReference type="Proteomes" id="UP001489004"/>
    </source>
</evidence>
<dbReference type="EMBL" id="JALJOR010000003">
    <property type="protein sequence ID" value="KAK9819871.1"/>
    <property type="molecule type" value="Genomic_DNA"/>
</dbReference>
<name>A0AAW1QEM1_9CHLO</name>
<dbReference type="GO" id="GO:0046872">
    <property type="term" value="F:metal ion binding"/>
    <property type="evidence" value="ECO:0007669"/>
    <property type="project" value="InterPro"/>
</dbReference>
<accession>A0AAW1QEM1</accession>
<dbReference type="Pfam" id="PF07231">
    <property type="entry name" value="Hs1pro-1_N"/>
    <property type="match status" value="1"/>
</dbReference>
<gene>
    <name evidence="3" type="ORF">WJX72_003475</name>
</gene>
<dbReference type="InterPro" id="IPR038759">
    <property type="entry name" value="HSPRO1/HSPRO2"/>
</dbReference>
<keyword evidence="4" id="KW-1185">Reference proteome</keyword>
<dbReference type="InterPro" id="IPR009869">
    <property type="entry name" value="HSPRO1_N"/>
</dbReference>
<dbReference type="InterPro" id="IPR037217">
    <property type="entry name" value="Trp/Indoleamine_2_3_dOase-like"/>
</dbReference>
<dbReference type="GO" id="GO:0006952">
    <property type="term" value="P:defense response"/>
    <property type="evidence" value="ECO:0007669"/>
    <property type="project" value="InterPro"/>
</dbReference>
<evidence type="ECO:0000313" key="3">
    <source>
        <dbReference type="EMBL" id="KAK9819871.1"/>
    </source>
</evidence>
<dbReference type="PANTHER" id="PTHR34795">
    <property type="entry name" value="NEMATODE RESISTANCE PROTEIN-LIKE HSPRO1"/>
    <property type="match status" value="1"/>
</dbReference>
<feature type="region of interest" description="Disordered" evidence="1">
    <location>
        <begin position="1"/>
        <end position="23"/>
    </location>
</feature>